<dbReference type="PANTHER" id="PTHR34512">
    <property type="entry name" value="CELL SURFACE PROTEIN"/>
    <property type="match status" value="1"/>
</dbReference>
<feature type="domain" description="Pyrrolo-quinoline quinone repeat" evidence="1">
    <location>
        <begin position="313"/>
        <end position="388"/>
    </location>
</feature>
<reference evidence="2 3" key="1">
    <citation type="submission" date="2019-02" db="EMBL/GenBank/DDBJ databases">
        <title>Deep-cultivation of Planctomycetes and their phenomic and genomic characterization uncovers novel biology.</title>
        <authorList>
            <person name="Wiegand S."/>
            <person name="Jogler M."/>
            <person name="Boedeker C."/>
            <person name="Pinto D."/>
            <person name="Vollmers J."/>
            <person name="Rivas-Marin E."/>
            <person name="Kohn T."/>
            <person name="Peeters S.H."/>
            <person name="Heuer A."/>
            <person name="Rast P."/>
            <person name="Oberbeckmann S."/>
            <person name="Bunk B."/>
            <person name="Jeske O."/>
            <person name="Meyerdierks A."/>
            <person name="Storesund J.E."/>
            <person name="Kallscheuer N."/>
            <person name="Luecker S."/>
            <person name="Lage O.M."/>
            <person name="Pohl T."/>
            <person name="Merkel B.J."/>
            <person name="Hornburger P."/>
            <person name="Mueller R.-W."/>
            <person name="Bruemmer F."/>
            <person name="Labrenz M."/>
            <person name="Spormann A.M."/>
            <person name="Op den Camp H."/>
            <person name="Overmann J."/>
            <person name="Amann R."/>
            <person name="Jetten M.S.M."/>
            <person name="Mascher T."/>
            <person name="Medema M.H."/>
            <person name="Devos D.P."/>
            <person name="Kaster A.-K."/>
            <person name="Ovreas L."/>
            <person name="Rohde M."/>
            <person name="Galperin M.Y."/>
            <person name="Jogler C."/>
        </authorList>
    </citation>
    <scope>NUCLEOTIDE SEQUENCE [LARGE SCALE GENOMIC DNA]</scope>
    <source>
        <strain evidence="2 3">Pan181</strain>
    </source>
</reference>
<sequence length="432" mass="47499">MRRVRCQLLWGITLFTGVLLGCSPQEMPSGQEVSEPVPTISRDQVLQNWPNFRGPDGLGRAPTATPPIDWDVAEGKGVKWSIELPKHGMSSPVVWEQKVFLTGADDDTRQVYCLNADTGALLWQHDVELLGSDDPTEELPNVLQETGFAAPTPATNGHYVAAIFATGELVCCDFDGTRKWAKSLGVPDNHYGHASSLLCYGELLFVQFDQWEHSKLLAINLASGEIAWEVDRNEISWTSPILIEHQGRRELVLTNCKSVDGYAPEDGKHLWHLECLDAEVAASPAYGGGVLFVGNDMTDGSAIELPATDSTPRILWQYSDALPDATSPVANDEWLLIPTAFGVVSCLDLKTGEVVWEHEFNQGFTSSPILVGDRVFLFDLAGVLRVLNMGRDFEELATIDLGQRVYATPAYVGKRIYIRSLSQVICVEPVSN</sequence>
<evidence type="ECO:0000313" key="2">
    <source>
        <dbReference type="EMBL" id="QDU56606.1"/>
    </source>
</evidence>
<organism evidence="2 3">
    <name type="scientific">Aeoliella mucimassa</name>
    <dbReference type="NCBI Taxonomy" id="2527972"/>
    <lineage>
        <taxon>Bacteria</taxon>
        <taxon>Pseudomonadati</taxon>
        <taxon>Planctomycetota</taxon>
        <taxon>Planctomycetia</taxon>
        <taxon>Pirellulales</taxon>
        <taxon>Lacipirellulaceae</taxon>
        <taxon>Aeoliella</taxon>
    </lineage>
</organism>
<dbReference type="InterPro" id="IPR011047">
    <property type="entry name" value="Quinoprotein_ADH-like_sf"/>
</dbReference>
<dbReference type="PROSITE" id="PS51257">
    <property type="entry name" value="PROKAR_LIPOPROTEIN"/>
    <property type="match status" value="1"/>
</dbReference>
<dbReference type="AlphaFoldDB" id="A0A518APG1"/>
<gene>
    <name evidence="2" type="ORF">Pan181_28160</name>
</gene>
<dbReference type="EMBL" id="CP036278">
    <property type="protein sequence ID" value="QDU56606.1"/>
    <property type="molecule type" value="Genomic_DNA"/>
</dbReference>
<proteinExistence type="predicted"/>
<protein>
    <submittedName>
        <fullName evidence="2">Outer membrane biogenesis protein BamB</fullName>
    </submittedName>
</protein>
<dbReference type="Gene3D" id="2.130.10.10">
    <property type="entry name" value="YVTN repeat-like/Quinoprotein amine dehydrogenase"/>
    <property type="match status" value="2"/>
</dbReference>
<dbReference type="InterPro" id="IPR015943">
    <property type="entry name" value="WD40/YVTN_repeat-like_dom_sf"/>
</dbReference>
<name>A0A518APG1_9BACT</name>
<dbReference type="InterPro" id="IPR002372">
    <property type="entry name" value="PQQ_rpt_dom"/>
</dbReference>
<evidence type="ECO:0000313" key="3">
    <source>
        <dbReference type="Proteomes" id="UP000315750"/>
    </source>
</evidence>
<dbReference type="OrthoDB" id="244732at2"/>
<keyword evidence="3" id="KW-1185">Reference proteome</keyword>
<dbReference type="InterPro" id="IPR018391">
    <property type="entry name" value="PQQ_b-propeller_rpt"/>
</dbReference>
<feature type="domain" description="Pyrrolo-quinoline quinone repeat" evidence="1">
    <location>
        <begin position="80"/>
        <end position="230"/>
    </location>
</feature>
<dbReference type="KEGG" id="amuc:Pan181_28160"/>
<evidence type="ECO:0000259" key="1">
    <source>
        <dbReference type="Pfam" id="PF13360"/>
    </source>
</evidence>
<dbReference type="Proteomes" id="UP000315750">
    <property type="component" value="Chromosome"/>
</dbReference>
<dbReference type="RefSeq" id="WP_145247319.1">
    <property type="nucleotide sequence ID" value="NZ_CP036278.1"/>
</dbReference>
<dbReference type="SUPFAM" id="SSF50998">
    <property type="entry name" value="Quinoprotein alcohol dehydrogenase-like"/>
    <property type="match status" value="1"/>
</dbReference>
<accession>A0A518APG1</accession>
<dbReference type="SMART" id="SM00564">
    <property type="entry name" value="PQQ"/>
    <property type="match status" value="5"/>
</dbReference>
<dbReference type="Pfam" id="PF13360">
    <property type="entry name" value="PQQ_2"/>
    <property type="match status" value="2"/>
</dbReference>
<dbReference type="PANTHER" id="PTHR34512:SF30">
    <property type="entry name" value="OUTER MEMBRANE PROTEIN ASSEMBLY FACTOR BAMB"/>
    <property type="match status" value="1"/>
</dbReference>